<dbReference type="AlphaFoldDB" id="A0A7X5U203"/>
<protein>
    <submittedName>
        <fullName evidence="2">Uncharacterized protein</fullName>
    </submittedName>
</protein>
<feature type="compositionally biased region" description="Pro residues" evidence="1">
    <location>
        <begin position="7"/>
        <end position="39"/>
    </location>
</feature>
<feature type="region of interest" description="Disordered" evidence="1">
    <location>
        <begin position="98"/>
        <end position="120"/>
    </location>
</feature>
<proteinExistence type="predicted"/>
<gene>
    <name evidence="2" type="ORF">FHU31_003913</name>
</gene>
<organism evidence="2 3">
    <name type="scientific">Mycolicibacterium fluoranthenivorans</name>
    <dbReference type="NCBI Taxonomy" id="258505"/>
    <lineage>
        <taxon>Bacteria</taxon>
        <taxon>Bacillati</taxon>
        <taxon>Actinomycetota</taxon>
        <taxon>Actinomycetes</taxon>
        <taxon>Mycobacteriales</taxon>
        <taxon>Mycobacteriaceae</taxon>
        <taxon>Mycolicibacterium</taxon>
    </lineage>
</organism>
<dbReference type="EMBL" id="JAANOW010000002">
    <property type="protein sequence ID" value="NIH96923.1"/>
    <property type="molecule type" value="Genomic_DNA"/>
</dbReference>
<dbReference type="Proteomes" id="UP000547444">
    <property type="component" value="Unassembled WGS sequence"/>
</dbReference>
<evidence type="ECO:0000256" key="1">
    <source>
        <dbReference type="SAM" id="MobiDB-lite"/>
    </source>
</evidence>
<evidence type="ECO:0000313" key="3">
    <source>
        <dbReference type="Proteomes" id="UP000547444"/>
    </source>
</evidence>
<sequence>MIRVAAPPAPAPPPRPPAPPPVAVAAPPPPPAPVLPPVALPVSAPPAAADPCILSFEQMRAMVASAYSGTILSKATYGPGCTFPLDAGVDLDIAFPVPVGRPNPAPPPAPPAPPPPGPPLTTNLLTDEVMVAVLTGVGDYGYHAGTGLT</sequence>
<dbReference type="RefSeq" id="WP_167161182.1">
    <property type="nucleotide sequence ID" value="NZ_JAANOW010000002.1"/>
</dbReference>
<feature type="region of interest" description="Disordered" evidence="1">
    <location>
        <begin position="1"/>
        <end position="40"/>
    </location>
</feature>
<keyword evidence="3" id="KW-1185">Reference proteome</keyword>
<name>A0A7X5U203_9MYCO</name>
<reference evidence="2 3" key="1">
    <citation type="submission" date="2020-03" db="EMBL/GenBank/DDBJ databases">
        <title>Sequencing the genomes of 1000 actinobacteria strains.</title>
        <authorList>
            <person name="Klenk H.-P."/>
        </authorList>
    </citation>
    <scope>NUCLEOTIDE SEQUENCE [LARGE SCALE GENOMIC DNA]</scope>
    <source>
        <strain evidence="2 3">DSM 44556</strain>
    </source>
</reference>
<comment type="caution">
    <text evidence="2">The sequence shown here is derived from an EMBL/GenBank/DDBJ whole genome shotgun (WGS) entry which is preliminary data.</text>
</comment>
<evidence type="ECO:0000313" key="2">
    <source>
        <dbReference type="EMBL" id="NIH96923.1"/>
    </source>
</evidence>
<accession>A0A7X5U203</accession>
<feature type="compositionally biased region" description="Pro residues" evidence="1">
    <location>
        <begin position="99"/>
        <end position="119"/>
    </location>
</feature>